<dbReference type="InterPro" id="IPR001387">
    <property type="entry name" value="Cro/C1-type_HTH"/>
</dbReference>
<dbReference type="SMART" id="SM00530">
    <property type="entry name" value="HTH_XRE"/>
    <property type="match status" value="1"/>
</dbReference>
<evidence type="ECO:0000259" key="1">
    <source>
        <dbReference type="PROSITE" id="PS50943"/>
    </source>
</evidence>
<proteinExistence type="predicted"/>
<dbReference type="EMBL" id="MT630735">
    <property type="protein sequence ID" value="QNO42403.1"/>
    <property type="molecule type" value="Genomic_DNA"/>
</dbReference>
<name>A0A7G9Y319_9EURY</name>
<dbReference type="AlphaFoldDB" id="A0A7G9Y319"/>
<dbReference type="PROSITE" id="PS50943">
    <property type="entry name" value="HTH_CROC1"/>
    <property type="match status" value="1"/>
</dbReference>
<feature type="domain" description="HTH cro/C1-type" evidence="1">
    <location>
        <begin position="35"/>
        <end position="89"/>
    </location>
</feature>
<sequence>MGKKFNEKKRELMKNSEFRKEYNNLEPEFTIARVLIEARARSGLTQQEVAKRMGTTQSAVARLERGHPLPSITSLKKYASATNSKLNISLVPAN</sequence>
<dbReference type="CDD" id="cd00093">
    <property type="entry name" value="HTH_XRE"/>
    <property type="match status" value="1"/>
</dbReference>
<dbReference type="SUPFAM" id="SSF47413">
    <property type="entry name" value="lambda repressor-like DNA-binding domains"/>
    <property type="match status" value="1"/>
</dbReference>
<organism evidence="2">
    <name type="scientific">Candidatus Methanogaster sp. ANME-2c ERB4</name>
    <dbReference type="NCBI Taxonomy" id="2759911"/>
    <lineage>
        <taxon>Archaea</taxon>
        <taxon>Methanobacteriati</taxon>
        <taxon>Methanobacteriota</taxon>
        <taxon>Stenosarchaea group</taxon>
        <taxon>Methanomicrobia</taxon>
        <taxon>Methanosarcinales</taxon>
        <taxon>ANME-2 cluster</taxon>
        <taxon>Candidatus Methanogasteraceae</taxon>
        <taxon>Candidatus Methanogaster</taxon>
    </lineage>
</organism>
<protein>
    <recommendedName>
        <fullName evidence="1">HTH cro/C1-type domain-containing protein</fullName>
    </recommendedName>
</protein>
<evidence type="ECO:0000313" key="2">
    <source>
        <dbReference type="EMBL" id="QNO42403.1"/>
    </source>
</evidence>
<dbReference type="Gene3D" id="1.10.260.40">
    <property type="entry name" value="lambda repressor-like DNA-binding domains"/>
    <property type="match status" value="1"/>
</dbReference>
<gene>
    <name evidence="2" type="ORF">MIJONALH_00001</name>
</gene>
<dbReference type="GO" id="GO:0003677">
    <property type="term" value="F:DNA binding"/>
    <property type="evidence" value="ECO:0007669"/>
    <property type="project" value="InterPro"/>
</dbReference>
<reference evidence="2" key="1">
    <citation type="submission" date="2020-06" db="EMBL/GenBank/DDBJ databases">
        <title>Unique genomic features of the anaerobic methanotrophic archaea.</title>
        <authorList>
            <person name="Chadwick G.L."/>
            <person name="Skennerton C.T."/>
            <person name="Laso-Perez R."/>
            <person name="Leu A.O."/>
            <person name="Speth D.R."/>
            <person name="Yu H."/>
            <person name="Morgan-Lang C."/>
            <person name="Hatzenpichler R."/>
            <person name="Goudeau D."/>
            <person name="Malmstrom R."/>
            <person name="Brazelton W.J."/>
            <person name="Woyke T."/>
            <person name="Hallam S.J."/>
            <person name="Tyson G.W."/>
            <person name="Wegener G."/>
            <person name="Boetius A."/>
            <person name="Orphan V."/>
        </authorList>
    </citation>
    <scope>NUCLEOTIDE SEQUENCE</scope>
</reference>
<accession>A0A7G9Y319</accession>
<dbReference type="InterPro" id="IPR010982">
    <property type="entry name" value="Lambda_DNA-bd_dom_sf"/>
</dbReference>
<dbReference type="Pfam" id="PF01381">
    <property type="entry name" value="HTH_3"/>
    <property type="match status" value="1"/>
</dbReference>